<sequence length="1359" mass="152649">MRRFAFLALLTEAVQIQTKLDYTGYENDGEKRIWEGNNEWYRFKASMYTGLQFVDHKDNNGRGIADGTFWLEHKTGECEGQACMFYWIHARKNLDREEQAQYKFYIKLTGPDGTVEEADDIFTYTVADVNDNAPSISESSFNHIIREDTAVNQDFPTDSPFPHNGIIEIIDDDDKKSASNKFKIQIENKSSQILHKWDGTEQQFTDGEIFRFENVRGSDFRKKMVLNKKPSDIENIKSISFDVTISDCDDLSGTEAQTVCSAKGRVMKSDPITINVKVSDVNTEIPNIYVADDGVPKSMEENTPPDRTIFSVYAKDDDRDVINKVTKFSVVSCLSSSSPQSESGCPYFEAKQMELCNNAKECEEQADKIDLFNSADIVTTGLAVDYESLHEHDDHPGRGLMVVVEAVNHIALDAQSSKKEIWVTVRDINEAPKLLSRNPGDLHVLENLQNEKIKGGCIESEDPEEDEVGYTIIKGDEYFTIDDKGCLRTTVNDETSDWIDREAHALHETTSTGDKFIKLSIQAYEKRNDGKTALTSEVKEYDILIDDVNDNGPELPSVLRTCRTLKKENNYHMVDLGESDQDNCHAPHLNCGPYTFQKQVLDQSGNSHPKLEQLEIVNTNGRWAIHFVAEFAEGEDTYIIEGDGDTGHKIQIIGSDGDKKTTVVNNVQLNICDCPADSNGTAYCNVNDAIIGPAKSGFPWWAGLIIGLVCLLLVIATLVTTRSRGVKSDIEEKPFLDYEDDITEGLGFDEKIGINPLPKDDYYIEPRNEQRGVAVTVIPDQQVYAARPESEVVHQASTVSFICHLQLASIINWFACSSCKENAGFQLSISKTNLLNFYINVFCNNCDWSKGTWLLQSEFNVLFQTGKTVVGVVDTQINRLFAFIGMCCTTESGEARMPDFQHGGSTAKELQDTVDQTIIELSQESMVRARNSLISETKKAKGTAISVAVDGCYNDTGHKRNSAQGCIVSCVANVRGVFKVIGNAIVKKPQEVSDEVLKSRGKGRIAPRGTVSSNLEKIGTRDVFEGTLLPIHEEFPGHTIRIACDKDAGIRSSKNTNVFIDEARKDKLMIPEKNLRYVDDRSHISKNIFGTVKRNFKTGSSATKFTPYMMLELYIRIRLATEVIMDKCAAGEWTFEDAKAKMKKTGLHAFGDHSMCDGNCPDMPPILQPHGQLTKEMIEEYVTKFMATYFGDEFIKSLVDTGSSSPVEYFHALMIRRRLWVKGTHASVLSLRYEVAAAVSTLIYNEGQDRAFRLILNKLKLAVPDIGLERIHSQEEERKKQTEEKMKKKTKVQEKRRRNQKQFTTGGYATQVQRDIEDSRKVEVKTKEQENLEIEPSFEEAEALLSMGNEEDDAVIVEC</sequence>
<keyword evidence="13" id="KW-1185">Reference proteome</keyword>
<keyword evidence="5 8" id="KW-0106">Calcium</keyword>
<dbReference type="PROSITE" id="PS00232">
    <property type="entry name" value="CADHERIN_1"/>
    <property type="match status" value="1"/>
</dbReference>
<keyword evidence="3 10" id="KW-0732">Signal</keyword>
<keyword evidence="4" id="KW-0677">Repeat</keyword>
<feature type="domain" description="Cadherin" evidence="11">
    <location>
        <begin position="298"/>
        <end position="434"/>
    </location>
</feature>
<dbReference type="CDD" id="cd11304">
    <property type="entry name" value="Cadherin_repeat"/>
    <property type="match status" value="1"/>
</dbReference>
<evidence type="ECO:0000256" key="5">
    <source>
        <dbReference type="ARBA" id="ARBA00022837"/>
    </source>
</evidence>
<evidence type="ECO:0000256" key="3">
    <source>
        <dbReference type="ARBA" id="ARBA00022729"/>
    </source>
</evidence>
<dbReference type="PANTHER" id="PTHR24027:SF422">
    <property type="entry name" value="CADHERIN DOMAIN-CONTAINING PROTEIN"/>
    <property type="match status" value="1"/>
</dbReference>
<feature type="domain" description="Cadherin" evidence="11">
    <location>
        <begin position="66"/>
        <end position="136"/>
    </location>
</feature>
<feature type="compositionally biased region" description="Basic residues" evidence="9">
    <location>
        <begin position="1287"/>
        <end position="1300"/>
    </location>
</feature>
<dbReference type="InterPro" id="IPR002126">
    <property type="entry name" value="Cadherin-like_dom"/>
</dbReference>
<feature type="domain" description="Cadherin" evidence="11">
    <location>
        <begin position="137"/>
        <end position="288"/>
    </location>
</feature>
<evidence type="ECO:0000313" key="12">
    <source>
        <dbReference type="EMBL" id="CAG5098245.1"/>
    </source>
</evidence>
<proteinExistence type="predicted"/>
<evidence type="ECO:0000256" key="2">
    <source>
        <dbReference type="ARBA" id="ARBA00022692"/>
    </source>
</evidence>
<dbReference type="PRINTS" id="PR00205">
    <property type="entry name" value="CADHERIN"/>
</dbReference>
<protein>
    <submittedName>
        <fullName evidence="12">Oidioi.mRNA.OKI2018_I69.XSR.g15496.t1.cds</fullName>
    </submittedName>
</protein>
<evidence type="ECO:0000313" key="13">
    <source>
        <dbReference type="Proteomes" id="UP001158576"/>
    </source>
</evidence>
<dbReference type="InterPro" id="IPR020894">
    <property type="entry name" value="Cadherin_CS"/>
</dbReference>
<keyword evidence="6" id="KW-1133">Transmembrane helix</keyword>
<name>A0ABN7SI64_OIKDI</name>
<comment type="subcellular location">
    <subcellularLocation>
        <location evidence="1">Membrane</location>
        <topology evidence="1">Single-pass membrane protein</topology>
    </subcellularLocation>
</comment>
<evidence type="ECO:0000256" key="6">
    <source>
        <dbReference type="ARBA" id="ARBA00022989"/>
    </source>
</evidence>
<dbReference type="PROSITE" id="PS50268">
    <property type="entry name" value="CADHERIN_2"/>
    <property type="match status" value="4"/>
</dbReference>
<dbReference type="PANTHER" id="PTHR24027">
    <property type="entry name" value="CADHERIN-23"/>
    <property type="match status" value="1"/>
</dbReference>
<keyword evidence="2" id="KW-0812">Transmembrane</keyword>
<reference evidence="12 13" key="1">
    <citation type="submission" date="2021-04" db="EMBL/GenBank/DDBJ databases">
        <authorList>
            <person name="Bliznina A."/>
        </authorList>
    </citation>
    <scope>NUCLEOTIDE SEQUENCE [LARGE SCALE GENOMIC DNA]</scope>
</reference>
<gene>
    <name evidence="12" type="ORF">OKIOD_LOCUS7054</name>
</gene>
<feature type="region of interest" description="Disordered" evidence="9">
    <location>
        <begin position="1274"/>
        <end position="1310"/>
    </location>
</feature>
<evidence type="ECO:0000256" key="7">
    <source>
        <dbReference type="ARBA" id="ARBA00023136"/>
    </source>
</evidence>
<dbReference type="EMBL" id="OU015569">
    <property type="protein sequence ID" value="CAG5098245.1"/>
    <property type="molecule type" value="Genomic_DNA"/>
</dbReference>
<evidence type="ECO:0000256" key="1">
    <source>
        <dbReference type="ARBA" id="ARBA00004167"/>
    </source>
</evidence>
<keyword evidence="7" id="KW-0472">Membrane</keyword>
<feature type="compositionally biased region" description="Basic and acidic residues" evidence="9">
    <location>
        <begin position="1274"/>
        <end position="1286"/>
    </location>
</feature>
<dbReference type="Gene3D" id="2.60.40.60">
    <property type="entry name" value="Cadherins"/>
    <property type="match status" value="3"/>
</dbReference>
<evidence type="ECO:0000256" key="9">
    <source>
        <dbReference type="SAM" id="MobiDB-lite"/>
    </source>
</evidence>
<evidence type="ECO:0000259" key="11">
    <source>
        <dbReference type="PROSITE" id="PS50268"/>
    </source>
</evidence>
<feature type="domain" description="Cadherin" evidence="11">
    <location>
        <begin position="436"/>
        <end position="555"/>
    </location>
</feature>
<feature type="chain" id="PRO_5047317282" evidence="10">
    <location>
        <begin position="17"/>
        <end position="1359"/>
    </location>
</feature>
<dbReference type="Proteomes" id="UP001158576">
    <property type="component" value="Chromosome XSR"/>
</dbReference>
<feature type="signal peptide" evidence="10">
    <location>
        <begin position="1"/>
        <end position="16"/>
    </location>
</feature>
<accession>A0ABN7SI64</accession>
<evidence type="ECO:0000256" key="4">
    <source>
        <dbReference type="ARBA" id="ARBA00022737"/>
    </source>
</evidence>
<dbReference type="InterPro" id="IPR039808">
    <property type="entry name" value="Cadherin"/>
</dbReference>
<evidence type="ECO:0000256" key="10">
    <source>
        <dbReference type="SAM" id="SignalP"/>
    </source>
</evidence>
<evidence type="ECO:0000256" key="8">
    <source>
        <dbReference type="PROSITE-ProRule" id="PRU00043"/>
    </source>
</evidence>
<organism evidence="12 13">
    <name type="scientific">Oikopleura dioica</name>
    <name type="common">Tunicate</name>
    <dbReference type="NCBI Taxonomy" id="34765"/>
    <lineage>
        <taxon>Eukaryota</taxon>
        <taxon>Metazoa</taxon>
        <taxon>Chordata</taxon>
        <taxon>Tunicata</taxon>
        <taxon>Appendicularia</taxon>
        <taxon>Copelata</taxon>
        <taxon>Oikopleuridae</taxon>
        <taxon>Oikopleura</taxon>
    </lineage>
</organism>
<feature type="compositionally biased region" description="Polar residues" evidence="9">
    <location>
        <begin position="1301"/>
        <end position="1310"/>
    </location>
</feature>